<dbReference type="EMBL" id="LAZR01035629">
    <property type="protein sequence ID" value="KKL27002.1"/>
    <property type="molecule type" value="Genomic_DNA"/>
</dbReference>
<sequence>MVKRDYGRDLDIGVPRDEAQNVRVSVDEAIGDALNEKVTQQLEKTNFR</sequence>
<proteinExistence type="predicted"/>
<name>A0A0F9CKL1_9ZZZZ</name>
<reference evidence="1" key="1">
    <citation type="journal article" date="2015" name="Nature">
        <title>Complex archaea that bridge the gap between prokaryotes and eukaryotes.</title>
        <authorList>
            <person name="Spang A."/>
            <person name="Saw J.H."/>
            <person name="Jorgensen S.L."/>
            <person name="Zaremba-Niedzwiedzka K."/>
            <person name="Martijn J."/>
            <person name="Lind A.E."/>
            <person name="van Eijk R."/>
            <person name="Schleper C."/>
            <person name="Guy L."/>
            <person name="Ettema T.J."/>
        </authorList>
    </citation>
    <scope>NUCLEOTIDE SEQUENCE</scope>
</reference>
<comment type="caution">
    <text evidence="1">The sequence shown here is derived from an EMBL/GenBank/DDBJ whole genome shotgun (WGS) entry which is preliminary data.</text>
</comment>
<dbReference type="AlphaFoldDB" id="A0A0F9CKL1"/>
<evidence type="ECO:0000313" key="1">
    <source>
        <dbReference type="EMBL" id="KKL27002.1"/>
    </source>
</evidence>
<gene>
    <name evidence="1" type="ORF">LCGC14_2389520</name>
</gene>
<protein>
    <submittedName>
        <fullName evidence="1">Uncharacterized protein</fullName>
    </submittedName>
</protein>
<accession>A0A0F9CKL1</accession>
<organism evidence="1">
    <name type="scientific">marine sediment metagenome</name>
    <dbReference type="NCBI Taxonomy" id="412755"/>
    <lineage>
        <taxon>unclassified sequences</taxon>
        <taxon>metagenomes</taxon>
        <taxon>ecological metagenomes</taxon>
    </lineage>
</organism>
<feature type="non-terminal residue" evidence="1">
    <location>
        <position position="48"/>
    </location>
</feature>